<feature type="transmembrane region" description="Helical" evidence="9">
    <location>
        <begin position="196"/>
        <end position="216"/>
    </location>
</feature>
<dbReference type="GO" id="GO:0050796">
    <property type="term" value="P:regulation of insulin secretion"/>
    <property type="evidence" value="ECO:0007669"/>
    <property type="project" value="TreeGrafter"/>
</dbReference>
<feature type="transmembrane region" description="Helical" evidence="9">
    <location>
        <begin position="112"/>
        <end position="134"/>
    </location>
</feature>
<keyword evidence="5" id="KW-0297">G-protein coupled receptor</keyword>
<dbReference type="InterPro" id="IPR017452">
    <property type="entry name" value="GPCR_Rhodpsn_7TM"/>
</dbReference>
<dbReference type="PANTHER" id="PTHR24229:SF110">
    <property type="entry name" value="SOMATOSTATIN RECEPTOR TYPE 2"/>
    <property type="match status" value="1"/>
</dbReference>
<dbReference type="PRINTS" id="PR00237">
    <property type="entry name" value="GPCRRHODOPSN"/>
</dbReference>
<accession>A0A8J6JY13</accession>
<evidence type="ECO:0000313" key="12">
    <source>
        <dbReference type="Proteomes" id="UP000770717"/>
    </source>
</evidence>
<sequence length="333" mass="38403">MEDELDAGFNDSFSSDNLSFILYNNYDFQLPASRLPTFILFLLVCLVGLISNALVLFVILWCKKMWRIMNVFIFSLALGDLLYMLCLLSFAIELKQPLSTCMCKLYWTLTALTTFSSVYFLAIMSLSVFLQTYFPAFSKKLKLRAAALISLGIWILGLLLGIPLFLYADLDEFFDCQFSLPETAFFWNMTVISYRFSVAFLAPLILASVFLILTHCRVRRQDQSNDSTVIGIKEDTVMITVLSLVFIVFWLPIHLIEIISAATKNWMAYGDWNYYVISVIPYLKSCIYPFLYGFLSRNFKDLYSRIFCCKKVQESDDPEYNSTDRPEDKSTVC</sequence>
<dbReference type="GO" id="GO:0005886">
    <property type="term" value="C:plasma membrane"/>
    <property type="evidence" value="ECO:0007669"/>
    <property type="project" value="UniProtKB-SubCell"/>
</dbReference>
<evidence type="ECO:0000313" key="11">
    <source>
        <dbReference type="EMBL" id="KAG9472341.1"/>
    </source>
</evidence>
<keyword evidence="4 9" id="KW-1133">Transmembrane helix</keyword>
<feature type="domain" description="G-protein coupled receptors family 1 profile" evidence="10">
    <location>
        <begin position="51"/>
        <end position="292"/>
    </location>
</feature>
<keyword evidence="12" id="KW-1185">Reference proteome</keyword>
<protein>
    <recommendedName>
        <fullName evidence="10">G-protein coupled receptors family 1 profile domain-containing protein</fullName>
    </recommendedName>
</protein>
<keyword evidence="7" id="KW-0675">Receptor</keyword>
<evidence type="ECO:0000259" key="10">
    <source>
        <dbReference type="PROSITE" id="PS50262"/>
    </source>
</evidence>
<feature type="transmembrane region" description="Helical" evidence="9">
    <location>
        <begin position="237"/>
        <end position="262"/>
    </location>
</feature>
<feature type="transmembrane region" description="Helical" evidence="9">
    <location>
        <begin position="38"/>
        <end position="61"/>
    </location>
</feature>
<evidence type="ECO:0000256" key="1">
    <source>
        <dbReference type="ARBA" id="ARBA00004651"/>
    </source>
</evidence>
<dbReference type="InterPro" id="IPR000276">
    <property type="entry name" value="GPCR_Rhodpsn"/>
</dbReference>
<dbReference type="GO" id="GO:0004994">
    <property type="term" value="F:somatostatin receptor activity"/>
    <property type="evidence" value="ECO:0007669"/>
    <property type="project" value="TreeGrafter"/>
</dbReference>
<dbReference type="GO" id="GO:0042923">
    <property type="term" value="F:neuropeptide binding"/>
    <property type="evidence" value="ECO:0007669"/>
    <property type="project" value="TreeGrafter"/>
</dbReference>
<evidence type="ECO:0000256" key="3">
    <source>
        <dbReference type="ARBA" id="ARBA00022692"/>
    </source>
</evidence>
<proteinExistence type="predicted"/>
<feature type="transmembrane region" description="Helical" evidence="9">
    <location>
        <begin position="274"/>
        <end position="295"/>
    </location>
</feature>
<evidence type="ECO:0000256" key="7">
    <source>
        <dbReference type="ARBA" id="ARBA00023170"/>
    </source>
</evidence>
<dbReference type="Proteomes" id="UP000770717">
    <property type="component" value="Unassembled WGS sequence"/>
</dbReference>
<dbReference type="PANTHER" id="PTHR24229">
    <property type="entry name" value="NEUROPEPTIDES RECEPTOR"/>
    <property type="match status" value="1"/>
</dbReference>
<name>A0A8J6JY13_ELECQ</name>
<gene>
    <name evidence="11" type="ORF">GDO78_020092</name>
</gene>
<dbReference type="OrthoDB" id="9899312at2759"/>
<evidence type="ECO:0000256" key="6">
    <source>
        <dbReference type="ARBA" id="ARBA00023136"/>
    </source>
</evidence>
<dbReference type="GO" id="GO:0071385">
    <property type="term" value="P:cellular response to glucocorticoid stimulus"/>
    <property type="evidence" value="ECO:0007669"/>
    <property type="project" value="TreeGrafter"/>
</dbReference>
<keyword evidence="2" id="KW-1003">Cell membrane</keyword>
<evidence type="ECO:0000256" key="4">
    <source>
        <dbReference type="ARBA" id="ARBA00022989"/>
    </source>
</evidence>
<comment type="caution">
    <text evidence="11">The sequence shown here is derived from an EMBL/GenBank/DDBJ whole genome shotgun (WGS) entry which is preliminary data.</text>
</comment>
<reference evidence="11" key="1">
    <citation type="thesis" date="2020" institute="ProQuest LLC" country="789 East Eisenhower Parkway, Ann Arbor, MI, USA">
        <title>Comparative Genomics and Chromosome Evolution.</title>
        <authorList>
            <person name="Mudd A.B."/>
        </authorList>
    </citation>
    <scope>NUCLEOTIDE SEQUENCE</scope>
    <source>
        <strain evidence="11">HN-11 Male</strain>
        <tissue evidence="11">Kidney and liver</tissue>
    </source>
</reference>
<comment type="subcellular location">
    <subcellularLocation>
        <location evidence="1">Cell membrane</location>
        <topology evidence="1">Multi-pass membrane protein</topology>
    </subcellularLocation>
</comment>
<keyword evidence="6 9" id="KW-0472">Membrane</keyword>
<keyword evidence="8" id="KW-0807">Transducer</keyword>
<feature type="transmembrane region" description="Helical" evidence="9">
    <location>
        <begin position="146"/>
        <end position="168"/>
    </location>
</feature>
<dbReference type="SUPFAM" id="SSF81321">
    <property type="entry name" value="Family A G protein-coupled receptor-like"/>
    <property type="match status" value="1"/>
</dbReference>
<dbReference type="EMBL" id="WNTK01000059">
    <property type="protein sequence ID" value="KAG9472341.1"/>
    <property type="molecule type" value="Genomic_DNA"/>
</dbReference>
<dbReference type="PROSITE" id="PS50262">
    <property type="entry name" value="G_PROTEIN_RECEP_F1_2"/>
    <property type="match status" value="1"/>
</dbReference>
<dbReference type="AlphaFoldDB" id="A0A8J6JY13"/>
<evidence type="ECO:0000256" key="5">
    <source>
        <dbReference type="ARBA" id="ARBA00023040"/>
    </source>
</evidence>
<keyword evidence="3 9" id="KW-0812">Transmembrane</keyword>
<organism evidence="11 12">
    <name type="scientific">Eleutherodactylus coqui</name>
    <name type="common">Puerto Rican coqui</name>
    <dbReference type="NCBI Taxonomy" id="57060"/>
    <lineage>
        <taxon>Eukaryota</taxon>
        <taxon>Metazoa</taxon>
        <taxon>Chordata</taxon>
        <taxon>Craniata</taxon>
        <taxon>Vertebrata</taxon>
        <taxon>Euteleostomi</taxon>
        <taxon>Amphibia</taxon>
        <taxon>Batrachia</taxon>
        <taxon>Anura</taxon>
        <taxon>Neobatrachia</taxon>
        <taxon>Hyloidea</taxon>
        <taxon>Eleutherodactylidae</taxon>
        <taxon>Eleutherodactylinae</taxon>
        <taxon>Eleutherodactylus</taxon>
        <taxon>Eleutherodactylus</taxon>
    </lineage>
</organism>
<evidence type="ECO:0000256" key="2">
    <source>
        <dbReference type="ARBA" id="ARBA00022475"/>
    </source>
</evidence>
<evidence type="ECO:0000256" key="8">
    <source>
        <dbReference type="ARBA" id="ARBA00023224"/>
    </source>
</evidence>
<feature type="transmembrane region" description="Helical" evidence="9">
    <location>
        <begin position="68"/>
        <end position="92"/>
    </location>
</feature>
<dbReference type="GO" id="GO:0043005">
    <property type="term" value="C:neuron projection"/>
    <property type="evidence" value="ECO:0007669"/>
    <property type="project" value="TreeGrafter"/>
</dbReference>
<dbReference type="Pfam" id="PF00001">
    <property type="entry name" value="7tm_1"/>
    <property type="match status" value="1"/>
</dbReference>
<evidence type="ECO:0000256" key="9">
    <source>
        <dbReference type="SAM" id="Phobius"/>
    </source>
</evidence>
<dbReference type="Gene3D" id="1.20.1070.10">
    <property type="entry name" value="Rhodopsin 7-helix transmembrane proteins"/>
    <property type="match status" value="1"/>
</dbReference>